<evidence type="ECO:0000313" key="1">
    <source>
        <dbReference type="EMBL" id="OBJ83235.1"/>
    </source>
</evidence>
<evidence type="ECO:0000313" key="2">
    <source>
        <dbReference type="Proteomes" id="UP000093925"/>
    </source>
</evidence>
<dbReference type="AlphaFoldDB" id="A0A1A3KDY0"/>
<reference evidence="1 2" key="1">
    <citation type="submission" date="2016-06" db="EMBL/GenBank/DDBJ databases">
        <authorList>
            <person name="Kjaerup R.B."/>
            <person name="Dalgaard T.S."/>
            <person name="Juul-Madsen H.R."/>
        </authorList>
    </citation>
    <scope>NUCLEOTIDE SEQUENCE [LARGE SCALE GENOMIC DNA]</scope>
    <source>
        <strain evidence="1 2">1276495.2</strain>
    </source>
</reference>
<dbReference type="Proteomes" id="UP000093925">
    <property type="component" value="Unassembled WGS sequence"/>
</dbReference>
<dbReference type="InterPro" id="IPR011044">
    <property type="entry name" value="Quino_amine_DH_bsu"/>
</dbReference>
<organism evidence="1 2">
    <name type="scientific">Mycobacterium asiaticum</name>
    <dbReference type="NCBI Taxonomy" id="1790"/>
    <lineage>
        <taxon>Bacteria</taxon>
        <taxon>Bacillati</taxon>
        <taxon>Actinomycetota</taxon>
        <taxon>Actinomycetes</taxon>
        <taxon>Mycobacteriales</taxon>
        <taxon>Mycobacteriaceae</taxon>
        <taxon>Mycobacterium</taxon>
    </lineage>
</organism>
<name>A0A1A3KDY0_MYCAS</name>
<gene>
    <name evidence="1" type="ORF">A5640_18750</name>
</gene>
<dbReference type="EMBL" id="LZLM01000097">
    <property type="protein sequence ID" value="OBJ83235.1"/>
    <property type="molecule type" value="Genomic_DNA"/>
</dbReference>
<dbReference type="SUPFAM" id="SSF50969">
    <property type="entry name" value="YVTN repeat-like/Quinoprotein amine dehydrogenase"/>
    <property type="match status" value="1"/>
</dbReference>
<accession>A0A1A3KDY0</accession>
<dbReference type="SUPFAM" id="SSF55486">
    <property type="entry name" value="Metalloproteases ('zincins'), catalytic domain"/>
    <property type="match status" value="1"/>
</dbReference>
<comment type="caution">
    <text evidence="1">The sequence shown here is derived from an EMBL/GenBank/DDBJ whole genome shotgun (WGS) entry which is preliminary data.</text>
</comment>
<proteinExistence type="predicted"/>
<sequence>MYRRTISTGVALVPDSLRFVESRNSVYAATTDGRVVAVRLFDGRLVNLGAGYTSPVGVVSLTDGLRLVVAESSGAILVVARDTANRQHARLLAQLPAPVLGLDEHPNSVSLLVLSDTSSDGQLLPQLLQCDLTTGDISVVATDLDGARSLVVDTDRRSVLVLSVLADGSRTLTTIGLDDGAVDTVTTEAYDHFTSAPASGALAVFATRSDPASPGNDTLTYWQGAEAVVEPIPGQVDGLTRWGSLVLIASGADLHAVEWDIDDGQVPVAVPLGPLAVTGYARLLVDLPAAGLAVGDVSYTVREGVGAGAISLGVEPPNPDGTESVMLLAGFLTGEFHVEAISVADGSTLAVRRFRVTTLWPDDVSGPPIALTGDVGATLMNWGGTGGVAGYRFPTPREWRVLVVLLFLKDRDYGDTESATRDEWKQRVMGDGESLRHYYEEVSAFVANAHGMTVKLVGDQVFGPISVNRGWGDVFKKKGGVNDGWQSTPQGKIEMAGAVSTFFADMAGGAAQISLADSFVFVVRSGSDDPIPMGAGNPDLPTKYVWGHANPSVEFWRKVTNPDTSFTFTQFQRPVTFVTDAFPAAAPNSNVTRTLCHEVGHNLGLDDLYDAHGDFPAEVNERAVGAVDLMGSSQKLPHFSLANRIALGWIDRNWLRRFDFTANPTGGNVVLQAVETIDAGGPSGGRSAGIEVPISDDWSYLFEYRREQSGQIGDQELDPAVDPGSTELIAGTDLRFRGGDVARPPILALPRDADGDGPVLDSDGQDYTDSDVTNPERMHDFVLRLDPIRSPDNDSAKIVVEYLEAHRPQLLVHPAPGNGNFKSPDISLTGPLGLAIPVVVKGATNIIKITVHNVGSLDATQTQIHVKWLPWTLTPGDWRDLDDPPVFNVPARGRTTLQVPWPLPASVPVGDDHVEAQHFCVRVDIDRYHDPAHPDEEEIVVFDNWAQSNFGTAAVGFGSPSDRLSTAATATNRLARKATYLFDVHQDTPWYRAYLGHAWLDLAPGETRAIPVAYESLAGDPVHGDDFERNLEWILSHEHHLVVVSSLLPEDTACGSPRRVFGCGLTLRTGRRVLIDEAGHDKEVVFARVAALRDGSWGPVPSGQFNLAAWPDDDPARVAVSHGHISNGRGSTLIPRNTLQDLRNGRPTSFTLGRPGDNTYITAVTTPQSLL</sequence>
<protein>
    <submittedName>
        <fullName evidence="1">Uncharacterized protein</fullName>
    </submittedName>
</protein>